<dbReference type="InterPro" id="IPR025997">
    <property type="entry name" value="SBP_2_dom"/>
</dbReference>
<evidence type="ECO:0000256" key="4">
    <source>
        <dbReference type="SAM" id="SignalP"/>
    </source>
</evidence>
<dbReference type="GO" id="GO:0030313">
    <property type="term" value="C:cell envelope"/>
    <property type="evidence" value="ECO:0007669"/>
    <property type="project" value="UniProtKB-SubCell"/>
</dbReference>
<dbReference type="EMBL" id="CP016793">
    <property type="protein sequence ID" value="ANZ41196.1"/>
    <property type="molecule type" value="Genomic_DNA"/>
</dbReference>
<organism evidence="6 7">
    <name type="scientific">Lentzea guizhouensis</name>
    <dbReference type="NCBI Taxonomy" id="1586287"/>
    <lineage>
        <taxon>Bacteria</taxon>
        <taxon>Bacillati</taxon>
        <taxon>Actinomycetota</taxon>
        <taxon>Actinomycetes</taxon>
        <taxon>Pseudonocardiales</taxon>
        <taxon>Pseudonocardiaceae</taxon>
        <taxon>Lentzea</taxon>
    </lineage>
</organism>
<dbReference type="PANTHER" id="PTHR46847">
    <property type="entry name" value="D-ALLOSE-BINDING PERIPLASMIC PROTEIN-RELATED"/>
    <property type="match status" value="1"/>
</dbReference>
<feature type="signal peptide" evidence="4">
    <location>
        <begin position="1"/>
        <end position="25"/>
    </location>
</feature>
<dbReference type="SUPFAM" id="SSF53822">
    <property type="entry name" value="Periplasmic binding protein-like I"/>
    <property type="match status" value="1"/>
</dbReference>
<sequence>MKRNWPVVALAGALALAGCSSDLPADTGTGGSSGPAKANAKSEFFDQTEFARQLRFRTAKATGLDGQDGTAGPWEQALEPELVDTAKYAKPGGGYHLCFSNASVDNPWRQVGFKTMQEEVKLHPEITKFTVLDAEAKDDKQISDIQSLASQGCSALVVSPNTTATLTPAVEAACATGVPVIVFDRGVKTSCPVTFIHPIGGFAFGADGAEFLKEKVAPGGKVLALRILPGVDVLEQRWAAADEVFSGSQVKVVGVEFTDGDAAKTKSIVNEYIQREGKIDGVWMDAGATAVAAVEAFQDAGVAIPPFVGEDQQDFLRIWADEGMTAVAPTYPTYQWRTPVIAALRVLGGRQVPREWVLPQPKVTQDTLKDFIKQDMPPLHYAMCGCEQMPGYPAPWK</sequence>
<evidence type="ECO:0000259" key="5">
    <source>
        <dbReference type="Pfam" id="PF13407"/>
    </source>
</evidence>
<dbReference type="STRING" id="1586287.BBK82_39730"/>
<dbReference type="Pfam" id="PF13407">
    <property type="entry name" value="Peripla_BP_4"/>
    <property type="match status" value="1"/>
</dbReference>
<dbReference type="PANTHER" id="PTHR46847:SF1">
    <property type="entry name" value="D-ALLOSE-BINDING PERIPLASMIC PROTEIN-RELATED"/>
    <property type="match status" value="1"/>
</dbReference>
<dbReference type="KEGG" id="led:BBK82_39730"/>
<name>A0A1B2HTX8_9PSEU</name>
<protein>
    <submittedName>
        <fullName evidence="6">ABC transporter substrate-binding protein</fullName>
    </submittedName>
</protein>
<evidence type="ECO:0000256" key="2">
    <source>
        <dbReference type="ARBA" id="ARBA00007639"/>
    </source>
</evidence>
<accession>A0A1B2HTX8</accession>
<feature type="chain" id="PRO_5008538558" evidence="4">
    <location>
        <begin position="26"/>
        <end position="397"/>
    </location>
</feature>
<comment type="subcellular location">
    <subcellularLocation>
        <location evidence="1">Cell envelope</location>
    </subcellularLocation>
</comment>
<dbReference type="AlphaFoldDB" id="A0A1B2HTX8"/>
<keyword evidence="3 4" id="KW-0732">Signal</keyword>
<evidence type="ECO:0000256" key="1">
    <source>
        <dbReference type="ARBA" id="ARBA00004196"/>
    </source>
</evidence>
<proteinExistence type="inferred from homology"/>
<dbReference type="Gene3D" id="3.40.50.2300">
    <property type="match status" value="2"/>
</dbReference>
<dbReference type="GO" id="GO:0030246">
    <property type="term" value="F:carbohydrate binding"/>
    <property type="evidence" value="ECO:0007669"/>
    <property type="project" value="UniProtKB-ARBA"/>
</dbReference>
<comment type="similarity">
    <text evidence="2">Belongs to the bacterial solute-binding protein 2 family.</text>
</comment>
<reference evidence="6 7" key="1">
    <citation type="submission" date="2016-07" db="EMBL/GenBank/DDBJ databases">
        <title>Complete genome sequence of the Lentzea guizhouensis DHS C013.</title>
        <authorList>
            <person name="Cao C."/>
        </authorList>
    </citation>
    <scope>NUCLEOTIDE SEQUENCE [LARGE SCALE GENOMIC DNA]</scope>
    <source>
        <strain evidence="6 7">DHS C013</strain>
    </source>
</reference>
<dbReference type="PROSITE" id="PS51257">
    <property type="entry name" value="PROKAR_LIPOPROTEIN"/>
    <property type="match status" value="1"/>
</dbReference>
<gene>
    <name evidence="6" type="ORF">BBK82_39730</name>
</gene>
<dbReference type="RefSeq" id="WP_065919533.1">
    <property type="nucleotide sequence ID" value="NZ_CP016793.1"/>
</dbReference>
<dbReference type="OrthoDB" id="7322203at2"/>
<feature type="domain" description="Periplasmic binding protein" evidence="5">
    <location>
        <begin position="99"/>
        <end position="350"/>
    </location>
</feature>
<evidence type="ECO:0000256" key="3">
    <source>
        <dbReference type="ARBA" id="ARBA00022729"/>
    </source>
</evidence>
<evidence type="ECO:0000313" key="6">
    <source>
        <dbReference type="EMBL" id="ANZ41196.1"/>
    </source>
</evidence>
<dbReference type="InterPro" id="IPR028082">
    <property type="entry name" value="Peripla_BP_I"/>
</dbReference>
<keyword evidence="7" id="KW-1185">Reference proteome</keyword>
<dbReference type="Proteomes" id="UP000093053">
    <property type="component" value="Chromosome"/>
</dbReference>
<evidence type="ECO:0000313" key="7">
    <source>
        <dbReference type="Proteomes" id="UP000093053"/>
    </source>
</evidence>